<evidence type="ECO:0000313" key="1">
    <source>
        <dbReference type="EMBL" id="JAA66146.1"/>
    </source>
</evidence>
<dbReference type="EMBL" id="GADI01007662">
    <property type="protein sequence ID" value="JAA66146.1"/>
    <property type="molecule type" value="mRNA"/>
</dbReference>
<dbReference type="AlphaFoldDB" id="A0A0K8R538"/>
<keyword evidence="1" id="KW-0808">Transferase</keyword>
<sequence length="105" mass="11967">MQMTLPFFFSADTCDELIDMTNFTLLNIKGWGDSNSLKININKTKAVIFRPKHKSLAISKVLRFDSSPIEIVSCYKTLGVFFSETMSWDNHINYIVSKLARVLGL</sequence>
<accession>A0A0K8R538</accession>
<keyword evidence="1" id="KW-0695">RNA-directed DNA polymerase</keyword>
<reference evidence="1" key="1">
    <citation type="submission" date="2012-12" db="EMBL/GenBank/DDBJ databases">
        <title>Identification and characterization of a phenylalanine ammonia-lyase gene family in Isatis indigotica Fort.</title>
        <authorList>
            <person name="Liu Q."/>
            <person name="Chen J."/>
            <person name="Zhou X."/>
            <person name="Di P."/>
            <person name="Xiao Y."/>
            <person name="Xuan H."/>
            <person name="Zhang L."/>
            <person name="Chen W."/>
        </authorList>
    </citation>
    <scope>NUCLEOTIDE SEQUENCE</scope>
    <source>
        <tissue evidence="1">Salivary gland</tissue>
    </source>
</reference>
<protein>
    <submittedName>
        <fullName evidence="1">Putative reverse transcriptase</fullName>
    </submittedName>
</protein>
<proteinExistence type="evidence at transcript level"/>
<organism evidence="1">
    <name type="scientific">Ixodes ricinus</name>
    <name type="common">Common tick</name>
    <name type="synonym">Acarus ricinus</name>
    <dbReference type="NCBI Taxonomy" id="34613"/>
    <lineage>
        <taxon>Eukaryota</taxon>
        <taxon>Metazoa</taxon>
        <taxon>Ecdysozoa</taxon>
        <taxon>Arthropoda</taxon>
        <taxon>Chelicerata</taxon>
        <taxon>Arachnida</taxon>
        <taxon>Acari</taxon>
        <taxon>Parasitiformes</taxon>
        <taxon>Ixodida</taxon>
        <taxon>Ixodoidea</taxon>
        <taxon>Ixodidae</taxon>
        <taxon>Ixodinae</taxon>
        <taxon>Ixodes</taxon>
    </lineage>
</organism>
<name>A0A0K8R538_IXORI</name>
<keyword evidence="1" id="KW-0548">Nucleotidyltransferase</keyword>
<dbReference type="GO" id="GO:0003964">
    <property type="term" value="F:RNA-directed DNA polymerase activity"/>
    <property type="evidence" value="ECO:0007669"/>
    <property type="project" value="UniProtKB-KW"/>
</dbReference>